<dbReference type="Proteomes" id="UP000654482">
    <property type="component" value="Unassembled WGS sequence"/>
</dbReference>
<evidence type="ECO:0000313" key="2">
    <source>
        <dbReference type="Proteomes" id="UP000654482"/>
    </source>
</evidence>
<sequence>MTVSANSETLGAILQNRIDHAIALHNFGNFNYNIMVDSTIIHPQLTGHAKQLCLQLPYPKQKPPI</sequence>
<name>A0A8J7DWZ4_9CYAN</name>
<dbReference type="RefSeq" id="WP_194029529.1">
    <property type="nucleotide sequence ID" value="NZ_JADEWZ010000014.1"/>
</dbReference>
<dbReference type="AlphaFoldDB" id="A0A8J7DWZ4"/>
<reference evidence="1" key="1">
    <citation type="submission" date="2020-10" db="EMBL/GenBank/DDBJ databases">
        <authorList>
            <person name="Castelo-Branco R."/>
            <person name="Eusebio N."/>
            <person name="Adriana R."/>
            <person name="Vieira A."/>
            <person name="Brugerolle De Fraissinette N."/>
            <person name="Rezende De Castro R."/>
            <person name="Schneider M.P."/>
            <person name="Vasconcelos V."/>
            <person name="Leao P.N."/>
        </authorList>
    </citation>
    <scope>NUCLEOTIDE SEQUENCE</scope>
    <source>
        <strain evidence="1">LEGE 07157</strain>
    </source>
</reference>
<dbReference type="EMBL" id="JADEWZ010000014">
    <property type="protein sequence ID" value="MBE9116435.1"/>
    <property type="molecule type" value="Genomic_DNA"/>
</dbReference>
<protein>
    <submittedName>
        <fullName evidence="1">Uncharacterized protein</fullName>
    </submittedName>
</protein>
<organism evidence="1 2">
    <name type="scientific">Lusitaniella coriacea LEGE 07157</name>
    <dbReference type="NCBI Taxonomy" id="945747"/>
    <lineage>
        <taxon>Bacteria</taxon>
        <taxon>Bacillati</taxon>
        <taxon>Cyanobacteriota</taxon>
        <taxon>Cyanophyceae</taxon>
        <taxon>Spirulinales</taxon>
        <taxon>Lusitaniellaceae</taxon>
        <taxon>Lusitaniella</taxon>
    </lineage>
</organism>
<accession>A0A8J7DWZ4</accession>
<evidence type="ECO:0000313" key="1">
    <source>
        <dbReference type="EMBL" id="MBE9116435.1"/>
    </source>
</evidence>
<gene>
    <name evidence="1" type="ORF">IQ249_11045</name>
</gene>
<keyword evidence="2" id="KW-1185">Reference proteome</keyword>
<comment type="caution">
    <text evidence="1">The sequence shown here is derived from an EMBL/GenBank/DDBJ whole genome shotgun (WGS) entry which is preliminary data.</text>
</comment>
<proteinExistence type="predicted"/>